<evidence type="ECO:0000313" key="3">
    <source>
        <dbReference type="Proteomes" id="UP000813824"/>
    </source>
</evidence>
<proteinExistence type="predicted"/>
<sequence>MLSPRRTGATLPAEIRTRSNGWYVRMCQSVEMVIVPLSVVCVIRPPRGGFGWHIWVRHKDPHNPWTMDHDGHRHKRLKLQLNAFVLLASAILCGLVGPCLPYMHGSEARSLVCSFPLNTARFKNKTHSFLSFSPHPIACRKTDRPALTINHDR</sequence>
<dbReference type="AlphaFoldDB" id="A0A8K0XMC1"/>
<evidence type="ECO:0000313" key="2">
    <source>
        <dbReference type="EMBL" id="KAH8093134.1"/>
    </source>
</evidence>
<organism evidence="2 3">
    <name type="scientific">Cristinia sonorae</name>
    <dbReference type="NCBI Taxonomy" id="1940300"/>
    <lineage>
        <taxon>Eukaryota</taxon>
        <taxon>Fungi</taxon>
        <taxon>Dikarya</taxon>
        <taxon>Basidiomycota</taxon>
        <taxon>Agaricomycotina</taxon>
        <taxon>Agaricomycetes</taxon>
        <taxon>Agaricomycetidae</taxon>
        <taxon>Agaricales</taxon>
        <taxon>Pleurotineae</taxon>
        <taxon>Stephanosporaceae</taxon>
        <taxon>Cristinia</taxon>
    </lineage>
</organism>
<dbReference type="EMBL" id="JAEVFJ010000030">
    <property type="protein sequence ID" value="KAH8093134.1"/>
    <property type="molecule type" value="Genomic_DNA"/>
</dbReference>
<keyword evidence="1" id="KW-0812">Transmembrane</keyword>
<keyword evidence="1" id="KW-0472">Membrane</keyword>
<dbReference type="Proteomes" id="UP000813824">
    <property type="component" value="Unassembled WGS sequence"/>
</dbReference>
<reference evidence="2" key="1">
    <citation type="journal article" date="2021" name="New Phytol.">
        <title>Evolutionary innovations through gain and loss of genes in the ectomycorrhizal Boletales.</title>
        <authorList>
            <person name="Wu G."/>
            <person name="Miyauchi S."/>
            <person name="Morin E."/>
            <person name="Kuo A."/>
            <person name="Drula E."/>
            <person name="Varga T."/>
            <person name="Kohler A."/>
            <person name="Feng B."/>
            <person name="Cao Y."/>
            <person name="Lipzen A."/>
            <person name="Daum C."/>
            <person name="Hundley H."/>
            <person name="Pangilinan J."/>
            <person name="Johnson J."/>
            <person name="Barry K."/>
            <person name="LaButti K."/>
            <person name="Ng V."/>
            <person name="Ahrendt S."/>
            <person name="Min B."/>
            <person name="Choi I.G."/>
            <person name="Park H."/>
            <person name="Plett J.M."/>
            <person name="Magnuson J."/>
            <person name="Spatafora J.W."/>
            <person name="Nagy L.G."/>
            <person name="Henrissat B."/>
            <person name="Grigoriev I.V."/>
            <person name="Yang Z.L."/>
            <person name="Xu J."/>
            <person name="Martin F.M."/>
        </authorList>
    </citation>
    <scope>NUCLEOTIDE SEQUENCE</scope>
    <source>
        <strain evidence="2">KKN 215</strain>
    </source>
</reference>
<evidence type="ECO:0000256" key="1">
    <source>
        <dbReference type="SAM" id="Phobius"/>
    </source>
</evidence>
<keyword evidence="1" id="KW-1133">Transmembrane helix</keyword>
<protein>
    <submittedName>
        <fullName evidence="2">Uncharacterized protein</fullName>
    </submittedName>
</protein>
<name>A0A8K0XMC1_9AGAR</name>
<accession>A0A8K0XMC1</accession>
<keyword evidence="3" id="KW-1185">Reference proteome</keyword>
<comment type="caution">
    <text evidence="2">The sequence shown here is derived from an EMBL/GenBank/DDBJ whole genome shotgun (WGS) entry which is preliminary data.</text>
</comment>
<feature type="transmembrane region" description="Helical" evidence="1">
    <location>
        <begin position="83"/>
        <end position="103"/>
    </location>
</feature>
<gene>
    <name evidence="2" type="ORF">BXZ70DRAFT_441364</name>
</gene>